<organism evidence="2 3">
    <name type="scientific">Pichia californica</name>
    <dbReference type="NCBI Taxonomy" id="460514"/>
    <lineage>
        <taxon>Eukaryota</taxon>
        <taxon>Fungi</taxon>
        <taxon>Dikarya</taxon>
        <taxon>Ascomycota</taxon>
        <taxon>Saccharomycotina</taxon>
        <taxon>Pichiomycetes</taxon>
        <taxon>Pichiales</taxon>
        <taxon>Pichiaceae</taxon>
        <taxon>Pichia</taxon>
    </lineage>
</organism>
<proteinExistence type="predicted"/>
<dbReference type="SUPFAM" id="SSF50978">
    <property type="entry name" value="WD40 repeat-like"/>
    <property type="match status" value="1"/>
</dbReference>
<evidence type="ECO:0000256" key="1">
    <source>
        <dbReference type="SAM" id="MobiDB-lite"/>
    </source>
</evidence>
<evidence type="ECO:0000313" key="3">
    <source>
        <dbReference type="Proteomes" id="UP000697127"/>
    </source>
</evidence>
<protein>
    <recommendedName>
        <fullName evidence="4">Protein DSE1</fullName>
    </recommendedName>
</protein>
<dbReference type="EMBL" id="PUHW01000058">
    <property type="protein sequence ID" value="KAG0689847.1"/>
    <property type="molecule type" value="Genomic_DNA"/>
</dbReference>
<dbReference type="InterPro" id="IPR015943">
    <property type="entry name" value="WD40/YVTN_repeat-like_dom_sf"/>
</dbReference>
<name>A0A9P6WMK7_9ASCO</name>
<reference evidence="2" key="1">
    <citation type="submission" date="2020-11" db="EMBL/GenBank/DDBJ databases">
        <title>Kefir isolates.</title>
        <authorList>
            <person name="Marcisauskas S."/>
            <person name="Kim Y."/>
            <person name="Blasche S."/>
        </authorList>
    </citation>
    <scope>NUCLEOTIDE SEQUENCE</scope>
    <source>
        <strain evidence="2">Olga-1</strain>
    </source>
</reference>
<keyword evidence="3" id="KW-1185">Reference proteome</keyword>
<gene>
    <name evidence="2" type="ORF">C6P40_004366</name>
</gene>
<dbReference type="Gene3D" id="2.130.10.10">
    <property type="entry name" value="YVTN repeat-like/Quinoprotein amine dehydrogenase"/>
    <property type="match status" value="1"/>
</dbReference>
<dbReference type="AlphaFoldDB" id="A0A9P6WMK7"/>
<comment type="caution">
    <text evidence="2">The sequence shown here is derived from an EMBL/GenBank/DDBJ whole genome shotgun (WGS) entry which is preliminary data.</text>
</comment>
<evidence type="ECO:0000313" key="2">
    <source>
        <dbReference type="EMBL" id="KAG0689847.1"/>
    </source>
</evidence>
<evidence type="ECO:0008006" key="4">
    <source>
        <dbReference type="Google" id="ProtNLM"/>
    </source>
</evidence>
<sequence>MSSPKKLQSNYWKISHQYDDFSTFHIPTNTSLSKDHDTIAVGSNHSAENLKIYQLSTNSLIHLASITLPDIQSLKFLKPVSPPPHNFKFLITGHSNGIAHLSAIPLSDNSVFQNAEIIKRLNHKKHIKQNSNNKPFYNNNNILSTTISSIELTTSSWSSIPLNSLVSVYDNYIFLWDTSRSRAPLSITRTNGTTSVSLNNNMDSVAAIVGDYGLSLLDLRIGKRKDKSSLYLPPKLPTSRISSDSSLNNYSSNLKYKRRCNGFTSAQWCETNCNYITTVQSDIVYIWDIRKMEPFSKLSGFSDSVTQVKWKGDTIWTGDKDGNLINWNVKNVQNLENMNCTISSNSDAVSILSDSYNNSTNSTNYNYNNNNNNNNSHNNNNNKSYNIPCGNSTKVSNSKIISMELDPNSDGIICLDSVFLSTHELENSLETYPRVVEKVLSTYSNKEIDSHILPDKTESTDSYSLQHSNFTTQIFDSPSSSRKTSNESCSPTTQTFQLNEEGKNNVSGDYLEFFQKEIDEMIDTIDHINFKHTIHS</sequence>
<dbReference type="Proteomes" id="UP000697127">
    <property type="component" value="Unassembled WGS sequence"/>
</dbReference>
<dbReference type="InterPro" id="IPR036322">
    <property type="entry name" value="WD40_repeat_dom_sf"/>
</dbReference>
<accession>A0A9P6WMK7</accession>
<feature type="region of interest" description="Disordered" evidence="1">
    <location>
        <begin position="474"/>
        <end position="494"/>
    </location>
</feature>